<evidence type="ECO:0008006" key="3">
    <source>
        <dbReference type="Google" id="ProtNLM"/>
    </source>
</evidence>
<sequence>MKFFVFLLFTCATIACSNSKRIVENLRWEETSVSHFMDERDGYKGVSLLYLSSVFWLDMDAKGYKKTLSVLNYSLENSKPIKVGLKKVNDKIEIVAAKKINTK</sequence>
<evidence type="ECO:0000313" key="1">
    <source>
        <dbReference type="EMBL" id="AZS28228.1"/>
    </source>
</evidence>
<accession>A0A3Q9IPR8</accession>
<protein>
    <recommendedName>
        <fullName evidence="3">Lipoprotein</fullName>
    </recommendedName>
</protein>
<dbReference type="KEGG" id="buy:D8S85_00785"/>
<reference evidence="1 2" key="1">
    <citation type="submission" date="2018-10" db="EMBL/GenBank/DDBJ databases">
        <title>Butyricimonas faecalis sp. nov., isolated from human faeces and emended description of the genus Butyricimonas.</title>
        <authorList>
            <person name="Le Roy T."/>
            <person name="Van der Smissen P."/>
            <person name="Paquot A."/>
            <person name="Delzenne N."/>
            <person name="Muccioli G."/>
            <person name="Collet J.-F."/>
            <person name="Cani P.D."/>
        </authorList>
    </citation>
    <scope>NUCLEOTIDE SEQUENCE [LARGE SCALE GENOMIC DNA]</scope>
    <source>
        <strain evidence="1 2">H184</strain>
    </source>
</reference>
<proteinExistence type="predicted"/>
<keyword evidence="2" id="KW-1185">Reference proteome</keyword>
<dbReference type="AlphaFoldDB" id="A0A3Q9IPR8"/>
<dbReference type="PROSITE" id="PS51257">
    <property type="entry name" value="PROKAR_LIPOPROTEIN"/>
    <property type="match status" value="1"/>
</dbReference>
<dbReference type="RefSeq" id="WP_127074705.1">
    <property type="nucleotide sequence ID" value="NZ_CP032819.1"/>
</dbReference>
<evidence type="ECO:0000313" key="2">
    <source>
        <dbReference type="Proteomes" id="UP000270673"/>
    </source>
</evidence>
<name>A0A3Q9IPR8_9BACT</name>
<organism evidence="1 2">
    <name type="scientific">Butyricimonas faecalis</name>
    <dbReference type="NCBI Taxonomy" id="2093856"/>
    <lineage>
        <taxon>Bacteria</taxon>
        <taxon>Pseudomonadati</taxon>
        <taxon>Bacteroidota</taxon>
        <taxon>Bacteroidia</taxon>
        <taxon>Bacteroidales</taxon>
        <taxon>Odoribacteraceae</taxon>
        <taxon>Butyricimonas</taxon>
    </lineage>
</organism>
<dbReference type="Proteomes" id="UP000270673">
    <property type="component" value="Chromosome"/>
</dbReference>
<dbReference type="EMBL" id="CP032819">
    <property type="protein sequence ID" value="AZS28228.1"/>
    <property type="molecule type" value="Genomic_DNA"/>
</dbReference>
<gene>
    <name evidence="1" type="ORF">D8S85_00785</name>
</gene>